<name>A0AAV5GVD5_9BASI</name>
<accession>A0AAV5GVD5</accession>
<evidence type="ECO:0000313" key="2">
    <source>
        <dbReference type="Proteomes" id="UP001342314"/>
    </source>
</evidence>
<organism evidence="1 2">
    <name type="scientific">Rhodotorula paludigena</name>
    <dbReference type="NCBI Taxonomy" id="86838"/>
    <lineage>
        <taxon>Eukaryota</taxon>
        <taxon>Fungi</taxon>
        <taxon>Dikarya</taxon>
        <taxon>Basidiomycota</taxon>
        <taxon>Pucciniomycotina</taxon>
        <taxon>Microbotryomycetes</taxon>
        <taxon>Sporidiobolales</taxon>
        <taxon>Sporidiobolaceae</taxon>
        <taxon>Rhodotorula</taxon>
    </lineage>
</organism>
<dbReference type="AlphaFoldDB" id="A0AAV5GVD5"/>
<gene>
    <name evidence="1" type="ORF">Rhopal_006518-T1</name>
</gene>
<keyword evidence="2" id="KW-1185">Reference proteome</keyword>
<proteinExistence type="predicted"/>
<dbReference type="EMBL" id="BQKY01000014">
    <property type="protein sequence ID" value="GJN93461.1"/>
    <property type="molecule type" value="Genomic_DNA"/>
</dbReference>
<evidence type="ECO:0000313" key="1">
    <source>
        <dbReference type="EMBL" id="GJN93461.1"/>
    </source>
</evidence>
<dbReference type="Proteomes" id="UP001342314">
    <property type="component" value="Unassembled WGS sequence"/>
</dbReference>
<reference evidence="1 2" key="1">
    <citation type="submission" date="2021-12" db="EMBL/GenBank/DDBJ databases">
        <title>High titer production of polyol ester of fatty acids by Rhodotorula paludigena BS15 towards product separation-free biomass refinery.</title>
        <authorList>
            <person name="Mano J."/>
            <person name="Ono H."/>
            <person name="Tanaka T."/>
            <person name="Naito K."/>
            <person name="Sushida H."/>
            <person name="Ike M."/>
            <person name="Tokuyasu K."/>
            <person name="Kitaoka M."/>
        </authorList>
    </citation>
    <scope>NUCLEOTIDE SEQUENCE [LARGE SCALE GENOMIC DNA]</scope>
    <source>
        <strain evidence="1 2">BS15</strain>
    </source>
</reference>
<protein>
    <submittedName>
        <fullName evidence="1">Uncharacterized protein</fullName>
    </submittedName>
</protein>
<comment type="caution">
    <text evidence="1">The sequence shown here is derived from an EMBL/GenBank/DDBJ whole genome shotgun (WGS) entry which is preliminary data.</text>
</comment>
<sequence>MAALFAHEALDALERDSGILFLWSTDELVKLGHRQSVISNPSFHEAKRLLKAVNRHSSDPNWLRDLQEPLSSTRFEKESQDIRQAVLRILRGVQHFTGQYCEKNPEEGKYPVEELPDSGTVLIQAAHELLYEEKHNIVHGHLGETGKLPDLA</sequence>